<evidence type="ECO:0000313" key="1">
    <source>
        <dbReference type="EMBL" id="KAH0811055.1"/>
    </source>
</evidence>
<dbReference type="AlphaFoldDB" id="A0A8J6L7T8"/>
<reference evidence="1" key="2">
    <citation type="submission" date="2021-08" db="EMBL/GenBank/DDBJ databases">
        <authorList>
            <person name="Eriksson T."/>
        </authorList>
    </citation>
    <scope>NUCLEOTIDE SEQUENCE</scope>
    <source>
        <strain evidence="1">Stoneville</strain>
        <tissue evidence="1">Whole head</tissue>
    </source>
</reference>
<organism evidence="1 2">
    <name type="scientific">Tenebrio molitor</name>
    <name type="common">Yellow mealworm beetle</name>
    <dbReference type="NCBI Taxonomy" id="7067"/>
    <lineage>
        <taxon>Eukaryota</taxon>
        <taxon>Metazoa</taxon>
        <taxon>Ecdysozoa</taxon>
        <taxon>Arthropoda</taxon>
        <taxon>Hexapoda</taxon>
        <taxon>Insecta</taxon>
        <taxon>Pterygota</taxon>
        <taxon>Neoptera</taxon>
        <taxon>Endopterygota</taxon>
        <taxon>Coleoptera</taxon>
        <taxon>Polyphaga</taxon>
        <taxon>Cucujiformia</taxon>
        <taxon>Tenebrionidae</taxon>
        <taxon>Tenebrio</taxon>
    </lineage>
</organism>
<gene>
    <name evidence="1" type="ORF">GEV33_011736</name>
</gene>
<keyword evidence="2" id="KW-1185">Reference proteome</keyword>
<reference evidence="1" key="1">
    <citation type="journal article" date="2020" name="J Insects Food Feed">
        <title>The yellow mealworm (Tenebrio molitor) genome: a resource for the emerging insects as food and feed industry.</title>
        <authorList>
            <person name="Eriksson T."/>
            <person name="Andere A."/>
            <person name="Kelstrup H."/>
            <person name="Emery V."/>
            <person name="Picard C."/>
        </authorList>
    </citation>
    <scope>NUCLEOTIDE SEQUENCE</scope>
    <source>
        <strain evidence="1">Stoneville</strain>
        <tissue evidence="1">Whole head</tissue>
    </source>
</reference>
<protein>
    <submittedName>
        <fullName evidence="1">Uncharacterized protein</fullName>
    </submittedName>
</protein>
<proteinExistence type="predicted"/>
<dbReference type="Proteomes" id="UP000719412">
    <property type="component" value="Unassembled WGS sequence"/>
</dbReference>
<evidence type="ECO:0000313" key="2">
    <source>
        <dbReference type="Proteomes" id="UP000719412"/>
    </source>
</evidence>
<name>A0A8J6L7T8_TENMO</name>
<sequence length="874" mass="99237">MHRTPSSRCSVVGVNADPNLETERRCRFGTIPRRTDLDQNGEDVVCVRVVPTCTTSEGFLAALPHTCTIYFLPPSWRDFNHVTVHANLQNLVYWVTSSEPARFQEAVLDWAVFDQPGSIYGPTTKNPPWTFFHLIDFQVLGSRLEPFVLEVEIGDEERYQETLLSPRPLPAYREAVAATGAGKARSATSKTRDLSPVTGANFRVVLDWCATTSGQTVRLHDTSHQDKMQCRPQPRVEAWAPSSHLRRHEFIKTIKTAMNRPFRRNLHYLVDITLDFFLVSRSGNPPRSPSCAFSVRGSNLRCLIYSRSGDEKKLIIGTAICMRRHVRGMHRADGALHLGGLAECSMEERSAEAFGTDVIPQFTATLIMINEDGSWNVQPRGAFAENGRPPEGKYEDKESHYLDRHDCFTVSAHLVPHRDQSGVQFLEAGTKSVPPKRNRSQFRQKRDASGWFLFVRTPCPSLYPELLPTGTLRSGFRFLHRSVTLESATDVYVTTATHYSLESINREDFRMQLAHVRWDSREQRKEREVKQTSTSRTENRGIKIKKLCGRRSDRCGSSTPSTYITVAAQRPRVRRRGATACPRLFSSRHGEQFLEGPYVCVYRTYAPKNNAEPTTIICSLGDDNPRLEKPFFGLLTRDEFALFSARPKLNAADEMIDAGRKRRLAPIFNQHVPPIRSGKNARRRYHRRKESICETTNLELTLRKRKNAYTQVNITWKFLVSEKVPSITFPWDSNPALSPLPEFQPFGIISTNYEQTDCVIFAFFSRVPITLSSVLAIALSSNGGTRRLVNLFVVRRTTLFHFELLDLLERGPPTRIQNKTFNKWPYVAMRVSVASLLRRRSGPAPVTCPLEIGKKSTATRAAGDIRFSEQLRSD</sequence>
<accession>A0A8J6L7T8</accession>
<dbReference type="EMBL" id="JABDTM020027067">
    <property type="protein sequence ID" value="KAH0811055.1"/>
    <property type="molecule type" value="Genomic_DNA"/>
</dbReference>
<comment type="caution">
    <text evidence="1">The sequence shown here is derived from an EMBL/GenBank/DDBJ whole genome shotgun (WGS) entry which is preliminary data.</text>
</comment>